<protein>
    <submittedName>
        <fullName evidence="1">Uncharacterized protein</fullName>
    </submittedName>
</protein>
<evidence type="ECO:0000313" key="1">
    <source>
        <dbReference type="EMBL" id="AZQ92283.1"/>
    </source>
</evidence>
<dbReference type="EMBL" id="CP034662">
    <property type="protein sequence ID" value="AZQ92283.1"/>
    <property type="molecule type" value="Genomic_DNA"/>
</dbReference>
<sequence>MTTENQTNKSQLEQLKEQADDLGLTYPSKVTIKNLKQMIAQELLKETDADNSEQIQAVEDENLKLVHVIVTSMNSQKASIGFETFQVGNSVIGSIKRVVPLGKPWLVENIILKAIKDKQFQQFIERDDPNNRNNKIVESKLVPAFAVQELPLPTPKEIEELAKRQETREVID</sequence>
<dbReference type="AlphaFoldDB" id="A0A3A9NXK2"/>
<dbReference type="Proteomes" id="UP000268436">
    <property type="component" value="Unassembled WGS sequence"/>
</dbReference>
<dbReference type="KEGG" id="mcs:DR90_1090"/>
<organism evidence="1 4">
    <name type="scientific">Moraxella catarrhalis</name>
    <name type="common">Branhamella catarrhalis</name>
    <dbReference type="NCBI Taxonomy" id="480"/>
    <lineage>
        <taxon>Bacteria</taxon>
        <taxon>Pseudomonadati</taxon>
        <taxon>Pseudomonadota</taxon>
        <taxon>Gammaproteobacteria</taxon>
        <taxon>Moraxellales</taxon>
        <taxon>Moraxellaceae</taxon>
        <taxon>Moraxella</taxon>
    </lineage>
</organism>
<gene>
    <name evidence="1" type="ORF">EJK53_0901</name>
    <name evidence="2" type="ORF">EJK54_1082</name>
</gene>
<dbReference type="RefSeq" id="WP_003662081.1">
    <property type="nucleotide sequence ID" value="NZ_CP008804.1"/>
</dbReference>
<dbReference type="Proteomes" id="UP000280228">
    <property type="component" value="Chromosome"/>
</dbReference>
<evidence type="ECO:0000313" key="2">
    <source>
        <dbReference type="EMBL" id="RUO17567.1"/>
    </source>
</evidence>
<keyword evidence="3" id="KW-1185">Reference proteome</keyword>
<proteinExistence type="predicted"/>
<name>A0A3A9NXK2_MORCA</name>
<dbReference type="EMBL" id="RYER01000003">
    <property type="protein sequence ID" value="RUO17567.1"/>
    <property type="molecule type" value="Genomic_DNA"/>
</dbReference>
<accession>A0A3A9NXK2</accession>
<evidence type="ECO:0000313" key="3">
    <source>
        <dbReference type="Proteomes" id="UP000268436"/>
    </source>
</evidence>
<reference evidence="3 4" key="1">
    <citation type="submission" date="2018-12" db="EMBL/GenBank/DDBJ databases">
        <title>Persistence of Moraxella catarrhalis in Chronic Obstructive Pulmonary Disease and Regulation of the Hag/MID Adhesin.</title>
        <authorList>
            <person name="Murphy T."/>
            <person name="Zhao X."/>
            <person name="Vyas G."/>
            <person name="Aluvathingal J."/>
            <person name="Nadendla S."/>
            <person name="Tallon L."/>
            <person name="Tettelin H."/>
        </authorList>
    </citation>
    <scope>NUCLEOTIDE SEQUENCE [LARGE SCALE GENOMIC DNA]</scope>
    <source>
        <strain evidence="2 3">173P27B1</strain>
        <strain evidence="1 4">46P58B1</strain>
    </source>
</reference>
<evidence type="ECO:0000313" key="4">
    <source>
        <dbReference type="Proteomes" id="UP000280228"/>
    </source>
</evidence>